<keyword evidence="1" id="KW-1133">Transmembrane helix</keyword>
<gene>
    <name evidence="2" type="ORF">UFOPK4347_01878</name>
</gene>
<accession>A0A6J7URK9</accession>
<dbReference type="EMBL" id="CAFBQU010000125">
    <property type="protein sequence ID" value="CAB5068650.1"/>
    <property type="molecule type" value="Genomic_DNA"/>
</dbReference>
<keyword evidence="1" id="KW-0472">Membrane</keyword>
<organism evidence="2">
    <name type="scientific">freshwater metagenome</name>
    <dbReference type="NCBI Taxonomy" id="449393"/>
    <lineage>
        <taxon>unclassified sequences</taxon>
        <taxon>metagenomes</taxon>
        <taxon>ecological metagenomes</taxon>
    </lineage>
</organism>
<proteinExistence type="predicted"/>
<dbReference type="AlphaFoldDB" id="A0A6J7URK9"/>
<keyword evidence="1" id="KW-0812">Transmembrane</keyword>
<feature type="transmembrane region" description="Helical" evidence="1">
    <location>
        <begin position="12"/>
        <end position="31"/>
    </location>
</feature>
<evidence type="ECO:0000256" key="1">
    <source>
        <dbReference type="SAM" id="Phobius"/>
    </source>
</evidence>
<evidence type="ECO:0000313" key="2">
    <source>
        <dbReference type="EMBL" id="CAB5068650.1"/>
    </source>
</evidence>
<reference evidence="2" key="1">
    <citation type="submission" date="2020-05" db="EMBL/GenBank/DDBJ databases">
        <authorList>
            <person name="Chiriac C."/>
            <person name="Salcher M."/>
            <person name="Ghai R."/>
            <person name="Kavagutti S V."/>
        </authorList>
    </citation>
    <scope>NUCLEOTIDE SEQUENCE</scope>
</reference>
<sequence length="163" mass="17642">MYESLLQSSLFVRLLVSIVPALVIAAPLAYLAQKQEIVNRDDDNVMTTAMRFVGAAFIFIGSFANVTAWQGASSANSSLKSELASLSALSETILDYKQNDTLKDALSKITTYVQTIHDTELSTTGIKGFTVDNSTLQRKQRVKNAALGCTGRSKARLSRATST</sequence>
<name>A0A6J7URK9_9ZZZZ</name>
<feature type="transmembrane region" description="Helical" evidence="1">
    <location>
        <begin position="52"/>
        <end position="72"/>
    </location>
</feature>
<protein>
    <submittedName>
        <fullName evidence="2">Unannotated protein</fullName>
    </submittedName>
</protein>